<evidence type="ECO:0000259" key="18">
    <source>
        <dbReference type="Pfam" id="PF00905"/>
    </source>
</evidence>
<comment type="subcellular location">
    <subcellularLocation>
        <location evidence="1">Cell membrane</location>
    </subcellularLocation>
</comment>
<comment type="catalytic activity">
    <reaction evidence="16">
        <text>[GlcNAc-(1-&gt;4)-Mur2Ac(oyl-L-Ala-gamma-D-Glu-L-Lys-D-Ala-D-Ala)](n)-di-trans,octa-cis-undecaprenyl diphosphate + beta-D-GlcNAc-(1-&gt;4)-Mur2Ac(oyl-L-Ala-gamma-D-Glu-L-Lys-D-Ala-D-Ala)-di-trans,octa-cis-undecaprenyl diphosphate = [GlcNAc-(1-&gt;4)-Mur2Ac(oyl-L-Ala-gamma-D-Glu-L-Lys-D-Ala-D-Ala)](n+1)-di-trans,octa-cis-undecaprenyl diphosphate + di-trans,octa-cis-undecaprenyl diphosphate + H(+)</text>
        <dbReference type="Rhea" id="RHEA:23708"/>
        <dbReference type="Rhea" id="RHEA-COMP:9602"/>
        <dbReference type="Rhea" id="RHEA-COMP:9603"/>
        <dbReference type="ChEBI" id="CHEBI:15378"/>
        <dbReference type="ChEBI" id="CHEBI:58405"/>
        <dbReference type="ChEBI" id="CHEBI:60033"/>
        <dbReference type="ChEBI" id="CHEBI:78435"/>
        <dbReference type="EC" id="2.4.99.28"/>
    </reaction>
</comment>
<dbReference type="InterPro" id="IPR001460">
    <property type="entry name" value="PCN-bd_Tpept"/>
</dbReference>
<name>A0A417YNW2_9BACI</name>
<evidence type="ECO:0000256" key="13">
    <source>
        <dbReference type="ARBA" id="ARBA00023268"/>
    </source>
</evidence>
<dbReference type="InterPro" id="IPR001264">
    <property type="entry name" value="Glyco_trans_51"/>
</dbReference>
<dbReference type="GO" id="GO:0005886">
    <property type="term" value="C:plasma membrane"/>
    <property type="evidence" value="ECO:0007669"/>
    <property type="project" value="UniProtKB-SubCell"/>
</dbReference>
<keyword evidence="11" id="KW-0573">Peptidoglycan synthesis</keyword>
<evidence type="ECO:0000256" key="9">
    <source>
        <dbReference type="ARBA" id="ARBA00022801"/>
    </source>
</evidence>
<dbReference type="Gene3D" id="3.40.710.10">
    <property type="entry name" value="DD-peptidase/beta-lactamase superfamily"/>
    <property type="match status" value="1"/>
</dbReference>
<keyword evidence="6" id="KW-0645">Protease</keyword>
<dbReference type="GO" id="GO:0008360">
    <property type="term" value="P:regulation of cell shape"/>
    <property type="evidence" value="ECO:0007669"/>
    <property type="project" value="UniProtKB-KW"/>
</dbReference>
<evidence type="ECO:0000256" key="3">
    <source>
        <dbReference type="ARBA" id="ARBA00007739"/>
    </source>
</evidence>
<dbReference type="GO" id="GO:0030288">
    <property type="term" value="C:outer membrane-bounded periplasmic space"/>
    <property type="evidence" value="ECO:0007669"/>
    <property type="project" value="TreeGrafter"/>
</dbReference>
<keyword evidence="4" id="KW-1003">Cell membrane</keyword>
<keyword evidence="17" id="KW-0812">Transmembrane</keyword>
<dbReference type="SUPFAM" id="SSF56601">
    <property type="entry name" value="beta-lactamase/transpeptidase-like"/>
    <property type="match status" value="1"/>
</dbReference>
<evidence type="ECO:0000256" key="11">
    <source>
        <dbReference type="ARBA" id="ARBA00022984"/>
    </source>
</evidence>
<protein>
    <submittedName>
        <fullName evidence="20">Penicillin-binding protein</fullName>
    </submittedName>
</protein>
<evidence type="ECO:0000256" key="1">
    <source>
        <dbReference type="ARBA" id="ARBA00004236"/>
    </source>
</evidence>
<keyword evidence="10" id="KW-0133">Cell shape</keyword>
<dbReference type="PANTHER" id="PTHR32282:SF11">
    <property type="entry name" value="PENICILLIN-BINDING PROTEIN 1B"/>
    <property type="match status" value="1"/>
</dbReference>
<proteinExistence type="inferred from homology"/>
<evidence type="ECO:0000256" key="7">
    <source>
        <dbReference type="ARBA" id="ARBA00022676"/>
    </source>
</evidence>
<sequence length="670" mass="74597">MQLFPKKFFKKIILTLIAIGVFTIAAIYLVAFVLGPPKLANDQVTIIYDREEEIISEQRGSLTKHWVSLDDISPAVIEATLQTEDQHFYEHQGFDLKRIAGAVIKNLRNSSLKEGASTISQQYARNLYLSPEKTWTRKLTEAFYTIRLEMFYSKEEILEGYLNTIYYGHGAYGIEAASHYFFDKQASELSLAEATMLAGIPKGPTYYSPLNNEENANRRQQQILKHLLDDKYISEAAYVGAIEEQLDYSITPEPADTAPYFQDVVLQEAAKFLDLSPDEVRAGGFHIYTTLNRAYQQKLEEQVRATIDSSSEVETAAIAMDPDDGAILSMIGGKDYAESTYNRAMNSKRMSGSTFKPFLYYAALQYGYTPSTKLMSKPTTFALGDGNSYQPSNFNGYYANKPITLAQALALSDNVYAVKTNMYLGPEKLIETAETFGLRGDFQAVPALALGTASVSVNDMTSAYGILANGGRSISGYTVEKITDRNGKVVYEHEDTSEQLLDPKKTFILTHLMTGMFDVEMNGYTSVTGATISKELSRLYAGKSGTTDSDSWMIGYSPSLVTGIWVGYDDNRNMELVAESAYAKEMWAGFMEGAHKGMAQDVFAMPSGVIGIPIDPETGARATPSCGGSRIMYFEKGTEPRNYCSEHLVEEEDVVEEEKGIFERWFDLFN</sequence>
<evidence type="ECO:0000313" key="20">
    <source>
        <dbReference type="EMBL" id="RHW35416.1"/>
    </source>
</evidence>
<keyword evidence="21" id="KW-1185">Reference proteome</keyword>
<dbReference type="GO" id="GO:0008658">
    <property type="term" value="F:penicillin binding"/>
    <property type="evidence" value="ECO:0007669"/>
    <property type="project" value="InterPro"/>
</dbReference>
<keyword evidence="8" id="KW-0808">Transferase</keyword>
<keyword evidence="9" id="KW-0378">Hydrolase</keyword>
<keyword evidence="5" id="KW-0121">Carboxypeptidase</keyword>
<evidence type="ECO:0000256" key="12">
    <source>
        <dbReference type="ARBA" id="ARBA00023136"/>
    </source>
</evidence>
<dbReference type="InterPro" id="IPR036950">
    <property type="entry name" value="PBP_transglycosylase"/>
</dbReference>
<dbReference type="Gene3D" id="1.10.3810.10">
    <property type="entry name" value="Biosynthetic peptidoglycan transglycosylase-like"/>
    <property type="match status" value="1"/>
</dbReference>
<dbReference type="FunFam" id="1.10.3810.10:FF:000001">
    <property type="entry name" value="Penicillin-binding protein 1A"/>
    <property type="match status" value="1"/>
</dbReference>
<comment type="similarity">
    <text evidence="3">In the N-terminal section; belongs to the glycosyltransferase 51 family.</text>
</comment>
<dbReference type="NCBIfam" id="TIGR02074">
    <property type="entry name" value="PBP_1a_fam"/>
    <property type="match status" value="1"/>
</dbReference>
<evidence type="ECO:0000256" key="5">
    <source>
        <dbReference type="ARBA" id="ARBA00022645"/>
    </source>
</evidence>
<dbReference type="InterPro" id="IPR023346">
    <property type="entry name" value="Lysozyme-like_dom_sf"/>
</dbReference>
<dbReference type="InterPro" id="IPR050396">
    <property type="entry name" value="Glycosyltr_51/Transpeptidase"/>
</dbReference>
<evidence type="ECO:0000259" key="19">
    <source>
        <dbReference type="Pfam" id="PF00912"/>
    </source>
</evidence>
<dbReference type="Pfam" id="PF00905">
    <property type="entry name" value="Transpeptidase"/>
    <property type="match status" value="1"/>
</dbReference>
<evidence type="ECO:0000256" key="8">
    <source>
        <dbReference type="ARBA" id="ARBA00022679"/>
    </source>
</evidence>
<dbReference type="AlphaFoldDB" id="A0A417YNW2"/>
<evidence type="ECO:0000256" key="16">
    <source>
        <dbReference type="ARBA" id="ARBA00049902"/>
    </source>
</evidence>
<evidence type="ECO:0000256" key="14">
    <source>
        <dbReference type="ARBA" id="ARBA00023316"/>
    </source>
</evidence>
<dbReference type="GO" id="GO:0009252">
    <property type="term" value="P:peptidoglycan biosynthetic process"/>
    <property type="evidence" value="ECO:0007669"/>
    <property type="project" value="UniProtKB-KW"/>
</dbReference>
<comment type="caution">
    <text evidence="20">The sequence shown here is derived from an EMBL/GenBank/DDBJ whole genome shotgun (WGS) entry which is preliminary data.</text>
</comment>
<dbReference type="Proteomes" id="UP000285456">
    <property type="component" value="Unassembled WGS sequence"/>
</dbReference>
<keyword evidence="13" id="KW-0511">Multifunctional enzyme</keyword>
<dbReference type="OrthoDB" id="9766909at2"/>
<evidence type="ECO:0000256" key="4">
    <source>
        <dbReference type="ARBA" id="ARBA00022475"/>
    </source>
</evidence>
<dbReference type="EMBL" id="QWEH01000001">
    <property type="protein sequence ID" value="RHW35416.1"/>
    <property type="molecule type" value="Genomic_DNA"/>
</dbReference>
<feature type="domain" description="Glycosyl transferase family 51" evidence="19">
    <location>
        <begin position="54"/>
        <end position="226"/>
    </location>
</feature>
<gene>
    <name evidence="20" type="ORF">D1B32_02000</name>
</gene>
<evidence type="ECO:0000256" key="15">
    <source>
        <dbReference type="ARBA" id="ARBA00034000"/>
    </source>
</evidence>
<dbReference type="SUPFAM" id="SSF53955">
    <property type="entry name" value="Lysozyme-like"/>
    <property type="match status" value="1"/>
</dbReference>
<dbReference type="GO" id="GO:0009002">
    <property type="term" value="F:serine-type D-Ala-D-Ala carboxypeptidase activity"/>
    <property type="evidence" value="ECO:0007669"/>
    <property type="project" value="UniProtKB-EC"/>
</dbReference>
<accession>A0A417YNW2</accession>
<keyword evidence="17" id="KW-1133">Transmembrane helix</keyword>
<dbReference type="Pfam" id="PF00912">
    <property type="entry name" value="Transgly"/>
    <property type="match status" value="1"/>
</dbReference>
<comment type="similarity">
    <text evidence="2">In the C-terminal section; belongs to the transpeptidase family.</text>
</comment>
<keyword evidence="12 17" id="KW-0472">Membrane</keyword>
<evidence type="ECO:0000256" key="2">
    <source>
        <dbReference type="ARBA" id="ARBA00007090"/>
    </source>
</evidence>
<feature type="domain" description="Penicillin-binding protein transpeptidase" evidence="18">
    <location>
        <begin position="316"/>
        <end position="559"/>
    </location>
</feature>
<evidence type="ECO:0000256" key="10">
    <source>
        <dbReference type="ARBA" id="ARBA00022960"/>
    </source>
</evidence>
<keyword evidence="7" id="KW-0328">Glycosyltransferase</keyword>
<keyword evidence="14" id="KW-0961">Cell wall biogenesis/degradation</keyword>
<reference evidence="20 21" key="1">
    <citation type="journal article" date="2007" name="Int. J. Syst. Evol. Microbiol.">
        <title>Oceanobacillus profundus sp. nov., isolated from a deep-sea sediment core.</title>
        <authorList>
            <person name="Kim Y.G."/>
            <person name="Choi D.H."/>
            <person name="Hyun S."/>
            <person name="Cho B.C."/>
        </authorList>
    </citation>
    <scope>NUCLEOTIDE SEQUENCE [LARGE SCALE GENOMIC DNA]</scope>
    <source>
        <strain evidence="20 21">DSM 18246</strain>
    </source>
</reference>
<evidence type="ECO:0000256" key="17">
    <source>
        <dbReference type="SAM" id="Phobius"/>
    </source>
</evidence>
<dbReference type="GO" id="GO:0071555">
    <property type="term" value="P:cell wall organization"/>
    <property type="evidence" value="ECO:0007669"/>
    <property type="project" value="UniProtKB-KW"/>
</dbReference>
<dbReference type="RefSeq" id="WP_118888488.1">
    <property type="nucleotide sequence ID" value="NZ_PHUT01000001.1"/>
</dbReference>
<dbReference type="GO" id="GO:0006508">
    <property type="term" value="P:proteolysis"/>
    <property type="evidence" value="ECO:0007669"/>
    <property type="project" value="UniProtKB-KW"/>
</dbReference>
<evidence type="ECO:0000313" key="21">
    <source>
        <dbReference type="Proteomes" id="UP000285456"/>
    </source>
</evidence>
<dbReference type="InterPro" id="IPR012338">
    <property type="entry name" value="Beta-lactam/transpept-like"/>
</dbReference>
<feature type="transmembrane region" description="Helical" evidence="17">
    <location>
        <begin position="12"/>
        <end position="34"/>
    </location>
</feature>
<dbReference type="PANTHER" id="PTHR32282">
    <property type="entry name" value="BINDING PROTEIN TRANSPEPTIDASE, PUTATIVE-RELATED"/>
    <property type="match status" value="1"/>
</dbReference>
<evidence type="ECO:0000256" key="6">
    <source>
        <dbReference type="ARBA" id="ARBA00022670"/>
    </source>
</evidence>
<dbReference type="GO" id="GO:0008955">
    <property type="term" value="F:peptidoglycan glycosyltransferase activity"/>
    <property type="evidence" value="ECO:0007669"/>
    <property type="project" value="UniProtKB-EC"/>
</dbReference>
<organism evidence="20 21">
    <name type="scientific">Oceanobacillus profundus</name>
    <dbReference type="NCBI Taxonomy" id="372463"/>
    <lineage>
        <taxon>Bacteria</taxon>
        <taxon>Bacillati</taxon>
        <taxon>Bacillota</taxon>
        <taxon>Bacilli</taxon>
        <taxon>Bacillales</taxon>
        <taxon>Bacillaceae</taxon>
        <taxon>Oceanobacillus</taxon>
    </lineage>
</organism>
<comment type="catalytic activity">
    <reaction evidence="15">
        <text>Preferential cleavage: (Ac)2-L-Lys-D-Ala-|-D-Ala. Also transpeptidation of peptidyl-alanyl moieties that are N-acyl substituents of D-alanine.</text>
        <dbReference type="EC" id="3.4.16.4"/>
    </reaction>
</comment>